<keyword evidence="1" id="KW-0812">Transmembrane</keyword>
<name>A0AAU7QBN6_9GAMM</name>
<accession>A0AAU7QBN6</accession>
<keyword evidence="1" id="KW-0472">Membrane</keyword>
<sequence>MKLNPIPVVLGMVINAIGFVSTFLTLLLFISDYAKDRFHPDHQHLYRLESHFTLPDGSTLRSAQVPLPLVDALANDPAIAGVSYAYRFYSSIRSEGRVMSGVEIFAVSPEFLAHLNPYRQSLTSLELNEIYITQAFNRRFLGLSEPRGKAIRLGNQGKFIIKDVVDTHQDSSLDIPAMVAFSPWMMEGYNDKRSDWYNNHVFAFIHGEAQKNI</sequence>
<organism evidence="2">
    <name type="scientific">Acerihabitans sp. KWT182</name>
    <dbReference type="NCBI Taxonomy" id="3157919"/>
    <lineage>
        <taxon>Bacteria</taxon>
        <taxon>Pseudomonadati</taxon>
        <taxon>Pseudomonadota</taxon>
        <taxon>Gammaproteobacteria</taxon>
        <taxon>Enterobacterales</taxon>
        <taxon>Pectobacteriaceae</taxon>
        <taxon>Acerihabitans</taxon>
    </lineage>
</organism>
<evidence type="ECO:0000256" key="1">
    <source>
        <dbReference type="SAM" id="Phobius"/>
    </source>
</evidence>
<evidence type="ECO:0008006" key="3">
    <source>
        <dbReference type="Google" id="ProtNLM"/>
    </source>
</evidence>
<dbReference type="AlphaFoldDB" id="A0AAU7QBN6"/>
<reference evidence="2" key="1">
    <citation type="submission" date="2024-06" db="EMBL/GenBank/DDBJ databases">
        <authorList>
            <person name="Coelho C."/>
            <person name="Bento M."/>
            <person name="Garcia E."/>
            <person name="Camelo A."/>
            <person name="Brandao I."/>
            <person name="Espirito Santo C."/>
            <person name="Trovao J."/>
            <person name="Verissimo A."/>
            <person name="Costa J."/>
            <person name="Tiago I."/>
        </authorList>
    </citation>
    <scope>NUCLEOTIDE SEQUENCE</scope>
    <source>
        <strain evidence="2">KWT182</strain>
    </source>
</reference>
<keyword evidence="1" id="KW-1133">Transmembrane helix</keyword>
<gene>
    <name evidence="2" type="ORF">ABK905_02995</name>
</gene>
<feature type="transmembrane region" description="Helical" evidence="1">
    <location>
        <begin position="6"/>
        <end position="30"/>
    </location>
</feature>
<proteinExistence type="predicted"/>
<dbReference type="EMBL" id="CP157947">
    <property type="protein sequence ID" value="XBS70256.1"/>
    <property type="molecule type" value="Genomic_DNA"/>
</dbReference>
<evidence type="ECO:0000313" key="2">
    <source>
        <dbReference type="EMBL" id="XBS70256.1"/>
    </source>
</evidence>
<protein>
    <recommendedName>
        <fullName evidence="3">MacB-like periplasmic core domain-containing protein</fullName>
    </recommendedName>
</protein>